<dbReference type="NCBIfam" id="TIGR01733">
    <property type="entry name" value="AA-adenyl-dom"/>
    <property type="match status" value="1"/>
</dbReference>
<dbReference type="InterPro" id="IPR029058">
    <property type="entry name" value="AB_hydrolase_fold"/>
</dbReference>
<dbReference type="PROSITE" id="PS00455">
    <property type="entry name" value="AMP_BINDING"/>
    <property type="match status" value="1"/>
</dbReference>
<proteinExistence type="predicted"/>
<dbReference type="SUPFAM" id="SSF56801">
    <property type="entry name" value="Acetyl-CoA synthetase-like"/>
    <property type="match status" value="1"/>
</dbReference>
<accession>A0A4R5BR07</accession>
<dbReference type="AlphaFoldDB" id="A0A4R5BR07"/>
<keyword evidence="2" id="KW-0596">Phosphopantetheine</keyword>
<dbReference type="Gene3D" id="3.30.300.30">
    <property type="match status" value="1"/>
</dbReference>
<evidence type="ECO:0000256" key="3">
    <source>
        <dbReference type="ARBA" id="ARBA00022553"/>
    </source>
</evidence>
<dbReference type="InterPro" id="IPR020806">
    <property type="entry name" value="PKS_PP-bd"/>
</dbReference>
<dbReference type="Gene3D" id="3.40.50.1820">
    <property type="entry name" value="alpha/beta hydrolase"/>
    <property type="match status" value="1"/>
</dbReference>
<dbReference type="EMBL" id="SMKY01000029">
    <property type="protein sequence ID" value="TDD86512.1"/>
    <property type="molecule type" value="Genomic_DNA"/>
</dbReference>
<dbReference type="Pfam" id="PF00550">
    <property type="entry name" value="PP-binding"/>
    <property type="match status" value="1"/>
</dbReference>
<evidence type="ECO:0000256" key="2">
    <source>
        <dbReference type="ARBA" id="ARBA00022450"/>
    </source>
</evidence>
<dbReference type="PANTHER" id="PTHR45527">
    <property type="entry name" value="NONRIBOSOMAL PEPTIDE SYNTHETASE"/>
    <property type="match status" value="1"/>
</dbReference>
<dbReference type="InterPro" id="IPR010071">
    <property type="entry name" value="AA_adenyl_dom"/>
</dbReference>
<dbReference type="FunFam" id="3.30.300.30:FF:000010">
    <property type="entry name" value="Enterobactin synthetase component F"/>
    <property type="match status" value="1"/>
</dbReference>
<dbReference type="Pfam" id="PF13193">
    <property type="entry name" value="AMP-binding_C"/>
    <property type="match status" value="1"/>
</dbReference>
<dbReference type="Proteomes" id="UP000295578">
    <property type="component" value="Unassembled WGS sequence"/>
</dbReference>
<dbReference type="FunFam" id="3.40.50.980:FF:000001">
    <property type="entry name" value="Non-ribosomal peptide synthetase"/>
    <property type="match status" value="1"/>
</dbReference>
<evidence type="ECO:0000256" key="1">
    <source>
        <dbReference type="ARBA" id="ARBA00001957"/>
    </source>
</evidence>
<dbReference type="Pfam" id="PF00501">
    <property type="entry name" value="AMP-binding"/>
    <property type="match status" value="1"/>
</dbReference>
<sequence length="589" mass="61817">MNHTIPERFAAQAARRPDACALRAAGASVTYGELDRRANRLAHRLLGLGLRPEQPVAVLLERSSDLVVALLAVAKAGGCYLPLHSADPIERMQGIVDDTAAPILLADTASRRGGLPHTDHVLIVDRGGATRGRPETAPAVDVPADALAYVIHTSGSTGRPKGVAVTHRHVTELVDDPCWATGRHERVLMVAPYAFNVSTYELWVPLLRGGTVVLAPPGRPDVAMLRRLVAAEGVTAAHLTAGLFRVIAEEDPGALAGLSEVLTGGDVIAPAAVRRVLDACPDITVRAMYGATEATLFSTSNPMSGTARPGTAVPVGRPMQGVAVRVLDEALAPAAAGGTGEVYLSGRLARGYHGRPALTAERFVADPYGEPGARMYRTGDLARWTGDGLLEFVGRADGQVKVRGFRVELGEVEAVLAEHPQVRHVAAAGYRDDDGGLRLAAYYVPVHGRLDAADLRAHARATLPDYMVPDALLPLEALPLTPNGKVDRRALPAPEAGVAADDGPPDPLQAVLCAVFAEVLGCGTVGVHASFFDLGGQSLLAMRLIARIQARLGVELSMADLFDSPTVAELAAVVGERQAPAAGRPRETP</sequence>
<keyword evidence="3" id="KW-0597">Phosphoprotein</keyword>
<dbReference type="InterPro" id="IPR020845">
    <property type="entry name" value="AMP-binding_CS"/>
</dbReference>
<dbReference type="InterPro" id="IPR025110">
    <property type="entry name" value="AMP-bd_C"/>
</dbReference>
<dbReference type="PANTHER" id="PTHR45527:SF1">
    <property type="entry name" value="FATTY ACID SYNTHASE"/>
    <property type="match status" value="1"/>
</dbReference>
<dbReference type="GO" id="GO:0072330">
    <property type="term" value="P:monocarboxylic acid biosynthetic process"/>
    <property type="evidence" value="ECO:0007669"/>
    <property type="project" value="UniProtKB-ARBA"/>
</dbReference>
<dbReference type="InterPro" id="IPR009081">
    <property type="entry name" value="PP-bd_ACP"/>
</dbReference>
<evidence type="ECO:0000313" key="6">
    <source>
        <dbReference type="Proteomes" id="UP000295578"/>
    </source>
</evidence>
<dbReference type="OrthoDB" id="2472181at2"/>
<dbReference type="Gene3D" id="2.30.38.10">
    <property type="entry name" value="Luciferase, Domain 3"/>
    <property type="match status" value="1"/>
</dbReference>
<dbReference type="InterPro" id="IPR000873">
    <property type="entry name" value="AMP-dep_synth/lig_dom"/>
</dbReference>
<organism evidence="5 6">
    <name type="scientific">Actinomadura darangshiensis</name>
    <dbReference type="NCBI Taxonomy" id="705336"/>
    <lineage>
        <taxon>Bacteria</taxon>
        <taxon>Bacillati</taxon>
        <taxon>Actinomycetota</taxon>
        <taxon>Actinomycetes</taxon>
        <taxon>Streptosporangiales</taxon>
        <taxon>Thermomonosporaceae</taxon>
        <taxon>Actinomadura</taxon>
    </lineage>
</organism>
<evidence type="ECO:0000313" key="5">
    <source>
        <dbReference type="EMBL" id="TDD86512.1"/>
    </source>
</evidence>
<dbReference type="RefSeq" id="WP_132195953.1">
    <property type="nucleotide sequence ID" value="NZ_SMKY01000029.1"/>
</dbReference>
<dbReference type="SUPFAM" id="SSF47336">
    <property type="entry name" value="ACP-like"/>
    <property type="match status" value="1"/>
</dbReference>
<gene>
    <name evidence="5" type="ORF">E1293_09365</name>
</gene>
<dbReference type="InterPro" id="IPR045851">
    <property type="entry name" value="AMP-bd_C_sf"/>
</dbReference>
<dbReference type="InterPro" id="IPR036736">
    <property type="entry name" value="ACP-like_sf"/>
</dbReference>
<dbReference type="CDD" id="cd12117">
    <property type="entry name" value="A_NRPS_Srf_like"/>
    <property type="match status" value="1"/>
</dbReference>
<evidence type="ECO:0000259" key="4">
    <source>
        <dbReference type="PROSITE" id="PS50075"/>
    </source>
</evidence>
<name>A0A4R5BR07_9ACTN</name>
<feature type="domain" description="Carrier" evidence="4">
    <location>
        <begin position="503"/>
        <end position="578"/>
    </location>
</feature>
<reference evidence="5 6" key="1">
    <citation type="submission" date="2019-03" db="EMBL/GenBank/DDBJ databases">
        <title>Draft genome sequences of novel Actinobacteria.</title>
        <authorList>
            <person name="Sahin N."/>
            <person name="Ay H."/>
            <person name="Saygin H."/>
        </authorList>
    </citation>
    <scope>NUCLEOTIDE SEQUENCE [LARGE SCALE GENOMIC DNA]</scope>
    <source>
        <strain evidence="5 6">DSM 45941</strain>
    </source>
</reference>
<dbReference type="FunFam" id="1.10.1200.10:FF:000016">
    <property type="entry name" value="Non-ribosomal peptide synthase"/>
    <property type="match status" value="1"/>
</dbReference>
<dbReference type="GO" id="GO:0044550">
    <property type="term" value="P:secondary metabolite biosynthetic process"/>
    <property type="evidence" value="ECO:0007669"/>
    <property type="project" value="TreeGrafter"/>
</dbReference>
<comment type="caution">
    <text evidence="5">The sequence shown here is derived from an EMBL/GenBank/DDBJ whole genome shotgun (WGS) entry which is preliminary data.</text>
</comment>
<dbReference type="PROSITE" id="PS50075">
    <property type="entry name" value="CARRIER"/>
    <property type="match status" value="1"/>
</dbReference>
<protein>
    <submittedName>
        <fullName evidence="5">Amino acid adenylation domain-containing protein</fullName>
    </submittedName>
</protein>
<dbReference type="GO" id="GO:0005737">
    <property type="term" value="C:cytoplasm"/>
    <property type="evidence" value="ECO:0007669"/>
    <property type="project" value="TreeGrafter"/>
</dbReference>
<dbReference type="GO" id="GO:0043041">
    <property type="term" value="P:amino acid activation for nonribosomal peptide biosynthetic process"/>
    <property type="evidence" value="ECO:0007669"/>
    <property type="project" value="TreeGrafter"/>
</dbReference>
<dbReference type="GO" id="GO:0031177">
    <property type="term" value="F:phosphopantetheine binding"/>
    <property type="evidence" value="ECO:0007669"/>
    <property type="project" value="InterPro"/>
</dbReference>
<keyword evidence="6" id="KW-1185">Reference proteome</keyword>
<dbReference type="SMART" id="SM00823">
    <property type="entry name" value="PKS_PP"/>
    <property type="match status" value="1"/>
</dbReference>
<dbReference type="Gene3D" id="3.40.50.980">
    <property type="match status" value="2"/>
</dbReference>
<comment type="cofactor">
    <cofactor evidence="1">
        <name>pantetheine 4'-phosphate</name>
        <dbReference type="ChEBI" id="CHEBI:47942"/>
    </cofactor>
</comment>